<evidence type="ECO:0000256" key="1">
    <source>
        <dbReference type="SAM" id="MobiDB-lite"/>
    </source>
</evidence>
<dbReference type="SUPFAM" id="SSF56796">
    <property type="entry name" value="Dehydroquinate synthase-like"/>
    <property type="match status" value="1"/>
</dbReference>
<evidence type="ECO:0000259" key="3">
    <source>
        <dbReference type="Pfam" id="PF05378"/>
    </source>
</evidence>
<evidence type="ECO:0000313" key="6">
    <source>
        <dbReference type="Proteomes" id="UP000321058"/>
    </source>
</evidence>
<evidence type="ECO:0000259" key="4">
    <source>
        <dbReference type="Pfam" id="PF19278"/>
    </source>
</evidence>
<dbReference type="Pfam" id="PF01968">
    <property type="entry name" value="Hydantoinase_A"/>
    <property type="match status" value="1"/>
</dbReference>
<dbReference type="GO" id="GO:0005829">
    <property type="term" value="C:cytosol"/>
    <property type="evidence" value="ECO:0007669"/>
    <property type="project" value="TreeGrafter"/>
</dbReference>
<dbReference type="PANTHER" id="PTHR11365">
    <property type="entry name" value="5-OXOPROLINASE RELATED"/>
    <property type="match status" value="1"/>
</dbReference>
<dbReference type="RefSeq" id="WP_147156686.1">
    <property type="nucleotide sequence ID" value="NZ_BKAJ01000219.1"/>
</dbReference>
<dbReference type="AlphaFoldDB" id="A0A512NR14"/>
<gene>
    <name evidence="5" type="ORF">RSO01_85500</name>
</gene>
<evidence type="ECO:0000313" key="5">
    <source>
        <dbReference type="EMBL" id="GEP61384.1"/>
    </source>
</evidence>
<dbReference type="Pfam" id="PF19278">
    <property type="entry name" value="Hydant_A_C"/>
    <property type="match status" value="1"/>
</dbReference>
<reference evidence="5 6" key="1">
    <citation type="submission" date="2019-07" db="EMBL/GenBank/DDBJ databases">
        <title>Whole genome shotgun sequence of Reyranella soli NBRC 108950.</title>
        <authorList>
            <person name="Hosoyama A."/>
            <person name="Uohara A."/>
            <person name="Ohji S."/>
            <person name="Ichikawa N."/>
        </authorList>
    </citation>
    <scope>NUCLEOTIDE SEQUENCE [LARGE SCALE GENOMIC DNA]</scope>
    <source>
        <strain evidence="5 6">NBRC 108950</strain>
    </source>
</reference>
<dbReference type="InterPro" id="IPR008040">
    <property type="entry name" value="Hydant_A_N"/>
</dbReference>
<dbReference type="InterPro" id="IPR049517">
    <property type="entry name" value="ACX-like_C"/>
</dbReference>
<protein>
    <submittedName>
        <fullName evidence="5">Methylhydantoinase</fullName>
    </submittedName>
</protein>
<organism evidence="5 6">
    <name type="scientific">Reyranella soli</name>
    <dbReference type="NCBI Taxonomy" id="1230389"/>
    <lineage>
        <taxon>Bacteria</taxon>
        <taxon>Pseudomonadati</taxon>
        <taxon>Pseudomonadota</taxon>
        <taxon>Alphaproteobacteria</taxon>
        <taxon>Hyphomicrobiales</taxon>
        <taxon>Reyranellaceae</taxon>
        <taxon>Reyranella</taxon>
    </lineage>
</organism>
<feature type="domain" description="Acetophenone carboxylase-like C-terminal" evidence="4">
    <location>
        <begin position="518"/>
        <end position="694"/>
    </location>
</feature>
<dbReference type="GO" id="GO:0006749">
    <property type="term" value="P:glutathione metabolic process"/>
    <property type="evidence" value="ECO:0007669"/>
    <property type="project" value="TreeGrafter"/>
</dbReference>
<accession>A0A512NR14</accession>
<dbReference type="InterPro" id="IPR045079">
    <property type="entry name" value="Oxoprolinase-like"/>
</dbReference>
<dbReference type="GO" id="GO:0017168">
    <property type="term" value="F:5-oxoprolinase (ATP-hydrolyzing) activity"/>
    <property type="evidence" value="ECO:0007669"/>
    <property type="project" value="TreeGrafter"/>
</dbReference>
<dbReference type="EMBL" id="BKAJ01000219">
    <property type="protein sequence ID" value="GEP61384.1"/>
    <property type="molecule type" value="Genomic_DNA"/>
</dbReference>
<keyword evidence="6" id="KW-1185">Reference proteome</keyword>
<feature type="domain" description="Hydantoinase A/oxoprolinase" evidence="2">
    <location>
        <begin position="208"/>
        <end position="502"/>
    </location>
</feature>
<dbReference type="InterPro" id="IPR002821">
    <property type="entry name" value="Hydantoinase_A"/>
</dbReference>
<feature type="region of interest" description="Disordered" evidence="1">
    <location>
        <begin position="613"/>
        <end position="638"/>
    </location>
</feature>
<proteinExistence type="predicted"/>
<comment type="caution">
    <text evidence="5">The sequence shown here is derived from an EMBL/GenBank/DDBJ whole genome shotgun (WGS) entry which is preliminary data.</text>
</comment>
<dbReference type="Proteomes" id="UP000321058">
    <property type="component" value="Unassembled WGS sequence"/>
</dbReference>
<feature type="domain" description="Hydantoinase/oxoprolinase N-terminal" evidence="3">
    <location>
        <begin position="11"/>
        <end position="185"/>
    </location>
</feature>
<evidence type="ECO:0000259" key="2">
    <source>
        <dbReference type="Pfam" id="PF01968"/>
    </source>
</evidence>
<dbReference type="PANTHER" id="PTHR11365:SF23">
    <property type="entry name" value="HYPOTHETICAL 5-OXOPROLINASE (EUROFUNG)-RELATED"/>
    <property type="match status" value="1"/>
</dbReference>
<dbReference type="Pfam" id="PF05378">
    <property type="entry name" value="Hydant_A_N"/>
    <property type="match status" value="1"/>
</dbReference>
<name>A0A512NR14_9HYPH</name>
<dbReference type="OrthoDB" id="7314499at2"/>
<sequence>MPPATSPEAIRLAVDIGGTFTDVVLETPDARYSTKVLTTKAAPEDGVLDGMLRALKLAKMAPSAVGLIVHGTTLATNAIIERKGARTALVTTKGFRDSIEMAQENRFEQYDIFIEKPEPLVPRTLRFTVPERVDAKGAVRLALDENAVGELAQTLKAQGVEAIAVGFLHSYANPAHERRAGEILAAALPGVRVSLSSEVCPEVREYERFSTTCANAYVQPLMARYLENLRKRIAAAGFGCPVLLMTSGGGLTTLETAARFPIRLVESGPAGGVILSTWIAERFGIDRILSFDMGGTTAKICIIDDGKPMASRSFEVDRRYRFMKGSGLPVRIPVIEMVEIGAGGGSLAGVDEMKRITVGPESAGSDPGPACYRLGGVRPAVTDANVVLGRIDPDRFAGGSITLDAGLSRGAVDAHVGAPLELDTTLAAFGISEVVEENMANAARVHAVERGAELEGRTLIAFGGGAPLHAARLAEKLGIADVLIPASAGVGSAVGFLRAPIAFEVVRSRFVRLASFDAASVNAMFAEMEKEATDVVKLGAAPGAKITISRSADMRYAGQGHEILVELPDGPFTATSVAELRKRFEAGYRTLFSRVVPGVDVEVTGWILKAETPAPGRSDQADLGPPGPLMSGAGAPRSDETRNLFDPMLRDYTSVPVYQRKTLKAGQVLQGPAVIAEDETTTIITSGFVATLDPSGAIRLTAKSAVLQEAAQ</sequence>